<dbReference type="InterPro" id="IPR028976">
    <property type="entry name" value="CheC-like_sf"/>
</dbReference>
<reference evidence="3" key="1">
    <citation type="submission" date="2019-10" db="EMBL/GenBank/DDBJ databases">
        <authorList>
            <person name="Paulsen S."/>
        </authorList>
    </citation>
    <scope>NUCLEOTIDE SEQUENCE</scope>
    <source>
        <strain evidence="3">LMG 19692</strain>
    </source>
</reference>
<dbReference type="RefSeq" id="WP_010372790.1">
    <property type="nucleotide sequence ID" value="NZ_CBCSDF010000006.1"/>
</dbReference>
<evidence type="ECO:0000259" key="2">
    <source>
        <dbReference type="Pfam" id="PF04509"/>
    </source>
</evidence>
<dbReference type="EMBL" id="CP137578">
    <property type="protein sequence ID" value="WOX26940.1"/>
    <property type="molecule type" value="Genomic_DNA"/>
</dbReference>
<evidence type="ECO:0000313" key="6">
    <source>
        <dbReference type="Proteomes" id="UP001304419"/>
    </source>
</evidence>
<gene>
    <name evidence="3" type="ORF">F9Y85_20170</name>
    <name evidence="4" type="ORF">R5H13_09675</name>
</gene>
<protein>
    <submittedName>
        <fullName evidence="3">Chemotaxis protein CheC</fullName>
    </submittedName>
    <submittedName>
        <fullName evidence="4">Chemotaxis protein CheX</fullName>
    </submittedName>
</protein>
<dbReference type="InterPro" id="IPR007597">
    <property type="entry name" value="CheC"/>
</dbReference>
<keyword evidence="6" id="KW-1185">Reference proteome</keyword>
<dbReference type="SUPFAM" id="SSF103039">
    <property type="entry name" value="CheC-like"/>
    <property type="match status" value="1"/>
</dbReference>
<dbReference type="GeneID" id="98335821"/>
<proteinExistence type="predicted"/>
<sequence length="193" mass="21432">MNMPLSEEQRDGLQELMNISMGQAANSLARLIETKISLSIPEITSVSPNQLNEICNTAHVYRTRQSFLGEIKGEVINLLSPQGLQEIAELMDYDSPLDDSDLNEVLLDLSNILAGACLNGFSSQLELKTSLTMPTIYKHQLSDDIAEWKTTLVMKIAFIIESIAFDSRVIICLDENSIKTVIQKLNAMLGIED</sequence>
<dbReference type="Pfam" id="PF04509">
    <property type="entry name" value="CheC"/>
    <property type="match status" value="1"/>
</dbReference>
<organism evidence="3 5">
    <name type="scientific">Pseudoalteromonas maricaloris</name>
    <dbReference type="NCBI Taxonomy" id="184924"/>
    <lineage>
        <taxon>Bacteria</taxon>
        <taxon>Pseudomonadati</taxon>
        <taxon>Pseudomonadota</taxon>
        <taxon>Gammaproteobacteria</taxon>
        <taxon>Alteromonadales</taxon>
        <taxon>Pseudoalteromonadaceae</taxon>
        <taxon>Pseudoalteromonas</taxon>
    </lineage>
</organism>
<evidence type="ECO:0000256" key="1">
    <source>
        <dbReference type="ARBA" id="ARBA00022500"/>
    </source>
</evidence>
<feature type="domain" description="CheC-like protein" evidence="2">
    <location>
        <begin position="9"/>
        <end position="43"/>
    </location>
</feature>
<evidence type="ECO:0000313" key="5">
    <source>
        <dbReference type="Proteomes" id="UP000646877"/>
    </source>
</evidence>
<dbReference type="CDD" id="cd17910">
    <property type="entry name" value="CheC_ClassII"/>
    <property type="match status" value="1"/>
</dbReference>
<dbReference type="GO" id="GO:0006935">
    <property type="term" value="P:chemotaxis"/>
    <property type="evidence" value="ECO:0007669"/>
    <property type="project" value="UniProtKB-KW"/>
</dbReference>
<name>A0A8I2H5S7_9GAMM</name>
<evidence type="ECO:0000313" key="4">
    <source>
        <dbReference type="EMBL" id="WOX26940.1"/>
    </source>
</evidence>
<dbReference type="PANTHER" id="PTHR43484">
    <property type="match status" value="1"/>
</dbReference>
<dbReference type="Proteomes" id="UP001304419">
    <property type="component" value="Chromosome 1"/>
</dbReference>
<dbReference type="InterPro" id="IPR051469">
    <property type="entry name" value="FliN/MopA/SpaO"/>
</dbReference>
<evidence type="ECO:0000313" key="3">
    <source>
        <dbReference type="EMBL" id="NLR23591.1"/>
    </source>
</evidence>
<dbReference type="PANTHER" id="PTHR43484:SF1">
    <property type="entry name" value="FLAGELLAR MOTOR SWITCH PROTEIN FLIN"/>
    <property type="match status" value="1"/>
</dbReference>
<dbReference type="Proteomes" id="UP000646877">
    <property type="component" value="Unassembled WGS sequence"/>
</dbReference>
<dbReference type="AlphaFoldDB" id="A0A8I2H5S7"/>
<dbReference type="EMBL" id="WEIA01000017">
    <property type="protein sequence ID" value="NLR23591.1"/>
    <property type="molecule type" value="Genomic_DNA"/>
</dbReference>
<accession>A0A8I2H5S7</accession>
<dbReference type="GO" id="GO:0016787">
    <property type="term" value="F:hydrolase activity"/>
    <property type="evidence" value="ECO:0007669"/>
    <property type="project" value="InterPro"/>
</dbReference>
<reference evidence="4 6" key="2">
    <citation type="submission" date="2023-10" db="EMBL/GenBank/DDBJ databases">
        <title>To unveil natural product biosynthetic capacity in Pseudoalteromonas.</title>
        <authorList>
            <person name="Wang J."/>
        </authorList>
    </citation>
    <scope>NUCLEOTIDE SEQUENCE [LARGE SCALE GENOMIC DNA]</scope>
    <source>
        <strain evidence="4 6">DSM 15914</strain>
    </source>
</reference>
<keyword evidence="1" id="KW-0145">Chemotaxis</keyword>
<dbReference type="Gene3D" id="3.40.1550.10">
    <property type="entry name" value="CheC-like"/>
    <property type="match status" value="1"/>
</dbReference>